<name>A0A1M6C6X5_9BURK</name>
<reference evidence="1 2" key="1">
    <citation type="submission" date="2016-11" db="EMBL/GenBank/DDBJ databases">
        <authorList>
            <person name="Jaros S."/>
            <person name="Januszkiewicz K."/>
            <person name="Wedrychowicz H."/>
        </authorList>
    </citation>
    <scope>NUCLEOTIDE SEQUENCE [LARGE SCALE GENOMIC DNA]</scope>
    <source>
        <strain evidence="1 2">CGMCC 1.10190</strain>
    </source>
</reference>
<proteinExistence type="predicted"/>
<sequence>MKSDLSVTYLTKNCEMKKLKSERHHWWPECVSQHWAADDGTTGWLKPDGSCVRTRPANLGVIGNGHHIKMKRGDEPTPWDQSFERVFDKADSQFPKLITWLEGLEHRPMHDVMELKQRFIAQPCTDDELLRMTECAVSLAVRGPMNREASVALAEHLRGPIESGERNRLIGLNMRNAQRTIADSIGARGKFVVVYSQDKEFIFGDGFFHNVGNAQMAPHSPKLFVPITPNICVLVCRPSGYMVEPRLSTLVANDNEVNLCNDTIQVYSKNAIYFRSQQPIPHESFRCAQHLSYEHPGNPINNLIHSIPGVSARDSSFDHFYNREACSDPV</sequence>
<dbReference type="Proteomes" id="UP000184226">
    <property type="component" value="Unassembled WGS sequence"/>
</dbReference>
<protein>
    <recommendedName>
        <fullName evidence="3">DUF4238 domain-containing protein</fullName>
    </recommendedName>
</protein>
<evidence type="ECO:0008006" key="3">
    <source>
        <dbReference type="Google" id="ProtNLM"/>
    </source>
</evidence>
<evidence type="ECO:0000313" key="1">
    <source>
        <dbReference type="EMBL" id="SHI56514.1"/>
    </source>
</evidence>
<dbReference type="EMBL" id="FQXE01000035">
    <property type="protein sequence ID" value="SHI56514.1"/>
    <property type="molecule type" value="Genomic_DNA"/>
</dbReference>
<keyword evidence="2" id="KW-1185">Reference proteome</keyword>
<organism evidence="1 2">
    <name type="scientific">Pollutimonas bauzanensis</name>
    <dbReference type="NCBI Taxonomy" id="658167"/>
    <lineage>
        <taxon>Bacteria</taxon>
        <taxon>Pseudomonadati</taxon>
        <taxon>Pseudomonadota</taxon>
        <taxon>Betaproteobacteria</taxon>
        <taxon>Burkholderiales</taxon>
        <taxon>Alcaligenaceae</taxon>
        <taxon>Pollutimonas</taxon>
    </lineage>
</organism>
<gene>
    <name evidence="1" type="ORF">SAMN04488135_1353</name>
</gene>
<evidence type="ECO:0000313" key="2">
    <source>
        <dbReference type="Proteomes" id="UP000184226"/>
    </source>
</evidence>
<accession>A0A1M6C6X5</accession>
<dbReference type="AlphaFoldDB" id="A0A1M6C6X5"/>